<evidence type="ECO:0000313" key="1">
    <source>
        <dbReference type="EMBL" id="AFZ11630.1"/>
    </source>
</evidence>
<organism evidence="1 2">
    <name type="scientific">Crinalium epipsammum PCC 9333</name>
    <dbReference type="NCBI Taxonomy" id="1173022"/>
    <lineage>
        <taxon>Bacteria</taxon>
        <taxon>Bacillati</taxon>
        <taxon>Cyanobacteriota</taxon>
        <taxon>Cyanophyceae</taxon>
        <taxon>Gomontiellales</taxon>
        <taxon>Gomontiellaceae</taxon>
        <taxon>Crinalium</taxon>
    </lineage>
</organism>
<dbReference type="RefSeq" id="WP_015201752.1">
    <property type="nucleotide sequence ID" value="NC_019753.1"/>
</dbReference>
<reference evidence="1 2" key="1">
    <citation type="submission" date="2012-06" db="EMBL/GenBank/DDBJ databases">
        <title>Finished chromosome of genome of Crinalium epipsammum PCC 9333.</title>
        <authorList>
            <consortium name="US DOE Joint Genome Institute"/>
            <person name="Gugger M."/>
            <person name="Coursin T."/>
            <person name="Rippka R."/>
            <person name="Tandeau De Marsac N."/>
            <person name="Huntemann M."/>
            <person name="Wei C.-L."/>
            <person name="Han J."/>
            <person name="Detter J.C."/>
            <person name="Han C."/>
            <person name="Tapia R."/>
            <person name="Davenport K."/>
            <person name="Daligault H."/>
            <person name="Erkkila T."/>
            <person name="Gu W."/>
            <person name="Munk A.C.C."/>
            <person name="Teshima H."/>
            <person name="Xu Y."/>
            <person name="Chain P."/>
            <person name="Chen A."/>
            <person name="Krypides N."/>
            <person name="Mavromatis K."/>
            <person name="Markowitz V."/>
            <person name="Szeto E."/>
            <person name="Ivanova N."/>
            <person name="Mikhailova N."/>
            <person name="Ovchinnikova G."/>
            <person name="Pagani I."/>
            <person name="Pati A."/>
            <person name="Goodwin L."/>
            <person name="Peters L."/>
            <person name="Pitluck S."/>
            <person name="Woyke T."/>
            <person name="Kerfeld C."/>
        </authorList>
    </citation>
    <scope>NUCLEOTIDE SEQUENCE [LARGE SCALE GENOMIC DNA]</scope>
    <source>
        <strain evidence="1 2">PCC 9333</strain>
    </source>
</reference>
<evidence type="ECO:0000313" key="2">
    <source>
        <dbReference type="Proteomes" id="UP000010472"/>
    </source>
</evidence>
<sequence>MELNQLSLFEDNNILAPRADKLVMSQDALQQWKQKIFHYQQQIRYKQPPQQASLFDLAPVHCDSDSIDPFSLKLQPSQFYRMAEQGDSICIYFVVDNALPLLLYVGETKRTPKQRWITHDCQKYIMQYIELHRRYQLDVAVCTAFWWNTPVELSSATEIGEGVDTKMAIAI</sequence>
<name>K9VWU8_9CYAN</name>
<protein>
    <recommendedName>
        <fullName evidence="3">GIY-YIG domain-containing protein</fullName>
    </recommendedName>
</protein>
<gene>
    <name evidence="1" type="ORF">Cri9333_0697</name>
</gene>
<dbReference type="eggNOG" id="ENOG50313YR">
    <property type="taxonomic scope" value="Bacteria"/>
</dbReference>
<evidence type="ECO:0008006" key="3">
    <source>
        <dbReference type="Google" id="ProtNLM"/>
    </source>
</evidence>
<dbReference type="EMBL" id="CP003620">
    <property type="protein sequence ID" value="AFZ11630.1"/>
    <property type="molecule type" value="Genomic_DNA"/>
</dbReference>
<dbReference type="Proteomes" id="UP000010472">
    <property type="component" value="Chromosome"/>
</dbReference>
<keyword evidence="2" id="KW-1185">Reference proteome</keyword>
<dbReference type="AlphaFoldDB" id="K9VWU8"/>
<accession>K9VWU8</accession>
<proteinExistence type="predicted"/>
<dbReference type="HOGENOM" id="CLU_1407554_0_0_3"/>
<dbReference type="KEGG" id="cep:Cri9333_0697"/>